<dbReference type="RefSeq" id="XP_060326939.1">
    <property type="nucleotide sequence ID" value="XM_060477983.1"/>
</dbReference>
<dbReference type="Proteomes" id="UP001175211">
    <property type="component" value="Unassembled WGS sequence"/>
</dbReference>
<dbReference type="Gene3D" id="1.10.150.20">
    <property type="entry name" value="5' to 3' exonuclease, C-terminal subdomain"/>
    <property type="match status" value="1"/>
</dbReference>
<evidence type="ECO:0000256" key="2">
    <source>
        <dbReference type="ARBA" id="ARBA00022801"/>
    </source>
</evidence>
<evidence type="ECO:0000259" key="3">
    <source>
        <dbReference type="SMART" id="SM00484"/>
    </source>
</evidence>
<dbReference type="PANTHER" id="PTHR11081:SF75">
    <property type="entry name" value="ENDONUCLEASE, PUTATIVE (AFU_ORTHOLOGUE AFUA_3G13260)-RELATED"/>
    <property type="match status" value="1"/>
</dbReference>
<dbReference type="AlphaFoldDB" id="A0AA39JVE7"/>
<dbReference type="Gene3D" id="3.40.50.1010">
    <property type="entry name" value="5'-nuclease"/>
    <property type="match status" value="2"/>
</dbReference>
<organism evidence="4 5">
    <name type="scientific">Armillaria tabescens</name>
    <name type="common">Ringless honey mushroom</name>
    <name type="synonym">Agaricus tabescens</name>
    <dbReference type="NCBI Taxonomy" id="1929756"/>
    <lineage>
        <taxon>Eukaryota</taxon>
        <taxon>Fungi</taxon>
        <taxon>Dikarya</taxon>
        <taxon>Basidiomycota</taxon>
        <taxon>Agaricomycotina</taxon>
        <taxon>Agaricomycetes</taxon>
        <taxon>Agaricomycetidae</taxon>
        <taxon>Agaricales</taxon>
        <taxon>Marasmiineae</taxon>
        <taxon>Physalacriaceae</taxon>
        <taxon>Desarmillaria</taxon>
    </lineage>
</organism>
<dbReference type="InterPro" id="IPR006085">
    <property type="entry name" value="XPG_DNA_repair_N"/>
</dbReference>
<dbReference type="InterPro" id="IPR029060">
    <property type="entry name" value="PIN-like_dom_sf"/>
</dbReference>
<dbReference type="PRINTS" id="PR00853">
    <property type="entry name" value="XPGRADSUPER"/>
</dbReference>
<dbReference type="GO" id="GO:0017108">
    <property type="term" value="F:5'-flap endonuclease activity"/>
    <property type="evidence" value="ECO:0007669"/>
    <property type="project" value="TreeGrafter"/>
</dbReference>
<keyword evidence="1" id="KW-0540">Nuclease</keyword>
<comment type="caution">
    <text evidence="4">The sequence shown here is derived from an EMBL/GenBank/DDBJ whole genome shotgun (WGS) entry which is preliminary data.</text>
</comment>
<dbReference type="SUPFAM" id="SSF88723">
    <property type="entry name" value="PIN domain-like"/>
    <property type="match status" value="1"/>
</dbReference>
<evidence type="ECO:0000313" key="5">
    <source>
        <dbReference type="Proteomes" id="UP001175211"/>
    </source>
</evidence>
<keyword evidence="5" id="KW-1185">Reference proteome</keyword>
<dbReference type="EMBL" id="JAUEPS010000038">
    <property type="protein sequence ID" value="KAK0449647.1"/>
    <property type="molecule type" value="Genomic_DNA"/>
</dbReference>
<sequence>MGVKGGWDLLNPTSSVSFVDWSSQKISTGAVHEFVPRIGVDASGWMSAATFHHGQTKSPAQASLFKRLGRLFHLPVIPLFVFDGPHRPTYKHKKIVKKMPIWLTNDFKRLLEGFGFSYWDAPGEAEAELAMLSCLGQIDAVMSEDFDTMLFGAQQVIRIKEESNSKYLIEVHEARSQFSCNNLVMIALLAGGDYDDGIQGCGVQTAANIAKSSVGEWLFDALEASEVDDYAAVASAWRRDLCTALEKQGAGRLHSWQRSLASRIPLDFPKVSVLIQYIHPVTSQSNGAGNLPAAPSLRQPDISQLAKLCEELFVWGHLMGIIRNFRDHVFPGLATRDLLQDLCKRRGLLKDDDTHISQHAIVSKVRAVRVNQRERSHSELYVSLIIPGEILTQITSAIDGTYNTDTTSDEYDQFVKKPQVHAWLSRVLALHARPNILDDTQHQTLKAGKKRKTVLRLQPIYACNFAI</sequence>
<accession>A0AA39JVE7</accession>
<dbReference type="InterPro" id="IPR006084">
    <property type="entry name" value="XPG/Rad2"/>
</dbReference>
<keyword evidence="2" id="KW-0378">Hydrolase</keyword>
<dbReference type="InterPro" id="IPR006086">
    <property type="entry name" value="XPG-I_dom"/>
</dbReference>
<gene>
    <name evidence="4" type="ORF">EV420DRAFT_1646969</name>
</gene>
<name>A0AA39JVE7_ARMTA</name>
<dbReference type="Pfam" id="PF00867">
    <property type="entry name" value="XPG_I"/>
    <property type="match status" value="1"/>
</dbReference>
<evidence type="ECO:0000313" key="4">
    <source>
        <dbReference type="EMBL" id="KAK0449647.1"/>
    </source>
</evidence>
<dbReference type="InterPro" id="IPR036279">
    <property type="entry name" value="5-3_exonuclease_C_sf"/>
</dbReference>
<proteinExistence type="predicted"/>
<dbReference type="SMART" id="SM00484">
    <property type="entry name" value="XPGI"/>
    <property type="match status" value="1"/>
</dbReference>
<dbReference type="CDD" id="cd09870">
    <property type="entry name" value="PIN_YEN1"/>
    <property type="match status" value="1"/>
</dbReference>
<protein>
    <submittedName>
        <fullName evidence="4">PIN domain-like protein</fullName>
    </submittedName>
</protein>
<evidence type="ECO:0000256" key="1">
    <source>
        <dbReference type="ARBA" id="ARBA00022722"/>
    </source>
</evidence>
<dbReference type="Pfam" id="PF00752">
    <property type="entry name" value="XPG_N"/>
    <property type="match status" value="1"/>
</dbReference>
<dbReference type="GO" id="GO:0006281">
    <property type="term" value="P:DNA repair"/>
    <property type="evidence" value="ECO:0007669"/>
    <property type="project" value="UniProtKB-ARBA"/>
</dbReference>
<dbReference type="SUPFAM" id="SSF47807">
    <property type="entry name" value="5' to 3' exonuclease, C-terminal subdomain"/>
    <property type="match status" value="1"/>
</dbReference>
<feature type="domain" description="XPG-I" evidence="3">
    <location>
        <begin position="112"/>
        <end position="180"/>
    </location>
</feature>
<dbReference type="PANTHER" id="PTHR11081">
    <property type="entry name" value="FLAP ENDONUCLEASE FAMILY MEMBER"/>
    <property type="match status" value="1"/>
</dbReference>
<reference evidence="4" key="1">
    <citation type="submission" date="2023-06" db="EMBL/GenBank/DDBJ databases">
        <authorList>
            <consortium name="Lawrence Berkeley National Laboratory"/>
            <person name="Ahrendt S."/>
            <person name="Sahu N."/>
            <person name="Indic B."/>
            <person name="Wong-Bajracharya J."/>
            <person name="Merenyi Z."/>
            <person name="Ke H.-M."/>
            <person name="Monk M."/>
            <person name="Kocsube S."/>
            <person name="Drula E."/>
            <person name="Lipzen A."/>
            <person name="Balint B."/>
            <person name="Henrissat B."/>
            <person name="Andreopoulos B."/>
            <person name="Martin F.M."/>
            <person name="Harder C.B."/>
            <person name="Rigling D."/>
            <person name="Ford K.L."/>
            <person name="Foster G.D."/>
            <person name="Pangilinan J."/>
            <person name="Papanicolaou A."/>
            <person name="Barry K."/>
            <person name="LaButti K."/>
            <person name="Viragh M."/>
            <person name="Koriabine M."/>
            <person name="Yan M."/>
            <person name="Riley R."/>
            <person name="Champramary S."/>
            <person name="Plett K.L."/>
            <person name="Tsai I.J."/>
            <person name="Slot J."/>
            <person name="Sipos G."/>
            <person name="Plett J."/>
            <person name="Nagy L.G."/>
            <person name="Grigoriev I.V."/>
        </authorList>
    </citation>
    <scope>NUCLEOTIDE SEQUENCE</scope>
    <source>
        <strain evidence="4">CCBAS 213</strain>
    </source>
</reference>
<dbReference type="GeneID" id="85361531"/>